<accession>A0A1S4C710</accession>
<feature type="region of interest" description="Disordered" evidence="1">
    <location>
        <begin position="41"/>
        <end position="71"/>
    </location>
</feature>
<protein>
    <recommendedName>
        <fullName evidence="3">Translation transactivator/ inclusion body protein</fullName>
    </recommendedName>
</protein>
<dbReference type="RefSeq" id="XP_016496881.1">
    <property type="nucleotide sequence ID" value="XM_016641395.1"/>
</dbReference>
<feature type="compositionally biased region" description="Basic and acidic residues" evidence="1">
    <location>
        <begin position="51"/>
        <end position="71"/>
    </location>
</feature>
<dbReference type="PaxDb" id="4097-A0A1S4C710"/>
<organism evidence="2">
    <name type="scientific">Nicotiana tabacum</name>
    <name type="common">Common tobacco</name>
    <dbReference type="NCBI Taxonomy" id="4097"/>
    <lineage>
        <taxon>Eukaryota</taxon>
        <taxon>Viridiplantae</taxon>
        <taxon>Streptophyta</taxon>
        <taxon>Embryophyta</taxon>
        <taxon>Tracheophyta</taxon>
        <taxon>Spermatophyta</taxon>
        <taxon>Magnoliopsida</taxon>
        <taxon>eudicotyledons</taxon>
        <taxon>Gunneridae</taxon>
        <taxon>Pentapetalae</taxon>
        <taxon>asterids</taxon>
        <taxon>lamiids</taxon>
        <taxon>Solanales</taxon>
        <taxon>Solanaceae</taxon>
        <taxon>Nicotianoideae</taxon>
        <taxon>Nicotianeae</taxon>
        <taxon>Nicotiana</taxon>
    </lineage>
</organism>
<name>A0A1S4C710_TOBAC</name>
<dbReference type="AlphaFoldDB" id="A0A1S4C710"/>
<sequence>MLLQTTYQEKGTQTDDRQETKDLFAILTTLSLHMDSMGKRLQQLQESKPSQQHDYKDVELSRSEDSKFSELEGDVGKLRKTHNNVSLHTAAGKSKQVNKKPYTNANLNNIFDKPITPKILKETMTTTPQTSTYANSLHQNKKIYNHITQTYIENIYKIQTFLNLNPRATTTTNPTQDYITQKVQGYNRLIAQPKTRSNLVKTCYNYGLLSTVYTYDGEEISGIPEIYKAFITYKRITKGNLFFIKFYTAPAEILYDEIKPVIQVVKIGLTRDMLIPEEIEQQPEIPKIEIPSFYANKRIIGITTIIQELANNYLQENAIWSYYSRDQLMIYANSRELRQGDMDEVQKWILSLLKPEMQPTTRALKKGFISNELLTRYCKLVGHKYPDHICSKCNGEDNYVPEVQLE</sequence>
<gene>
    <name evidence="2" type="primary">LOC107815763</name>
</gene>
<evidence type="ECO:0008006" key="3">
    <source>
        <dbReference type="Google" id="ProtNLM"/>
    </source>
</evidence>
<proteinExistence type="predicted"/>
<dbReference type="KEGG" id="nta:107815763"/>
<evidence type="ECO:0000256" key="1">
    <source>
        <dbReference type="SAM" id="MobiDB-lite"/>
    </source>
</evidence>
<dbReference type="OrthoDB" id="1295633at2759"/>
<reference evidence="2" key="1">
    <citation type="submission" date="2025-08" db="UniProtKB">
        <authorList>
            <consortium name="RefSeq"/>
        </authorList>
    </citation>
    <scope>IDENTIFICATION</scope>
</reference>
<evidence type="ECO:0000313" key="2">
    <source>
        <dbReference type="RefSeq" id="XP_016496881.1"/>
    </source>
</evidence>